<protein>
    <submittedName>
        <fullName evidence="1">Uncharacterized protein</fullName>
    </submittedName>
</protein>
<proteinExistence type="predicted"/>
<sequence>MCAHMYTPPPSSAISKIANASTAAKIDKTLAECCRSLLKASALSAKQDKNHHYGICSDIRVQRSHNVVPTIQACSCILKEGALKSRVFVEQLRINHNLGNNPSNDNVHKILLQTAVGIHISVLCPQSCKFLDYKYVGSQFSLEEWQVGGSSSPLGQSSSPSQRQAIVLTESLSIHKSSAHNSFHRICLRNHYHYHKPIRTVYNDYYRIEIDPLTDVCTFYLRIDTDRVHNGKAGSFRVHHYRRRNHPVYRISNKTVCICKFENIGNAQLYNSHDTIGRPHPTQSCSDKHICSMVPQELASTRSNSWHEHTGCQLVPEAAAAGTDVIALGILISERITDSKPNPVTKALCMDGKSSFQLVQYIIPKQGSTAMPRGLSFEFRTRIRLTSWVLLSALSNHGVQCNLIHPTYQSNDRHHRNA</sequence>
<evidence type="ECO:0000313" key="1">
    <source>
        <dbReference type="EnsemblMetazoa" id="GPAI010834-PA"/>
    </source>
</evidence>
<reference evidence="2" key="1">
    <citation type="submission" date="2014-03" db="EMBL/GenBank/DDBJ databases">
        <authorList>
            <person name="Aksoy S."/>
            <person name="Warren W."/>
            <person name="Wilson R.K."/>
        </authorList>
    </citation>
    <scope>NUCLEOTIDE SEQUENCE [LARGE SCALE GENOMIC DNA]</scope>
    <source>
        <strain evidence="2">IAEA</strain>
    </source>
</reference>
<organism evidence="1 2">
    <name type="scientific">Glossina pallidipes</name>
    <name type="common">Tsetse fly</name>
    <dbReference type="NCBI Taxonomy" id="7398"/>
    <lineage>
        <taxon>Eukaryota</taxon>
        <taxon>Metazoa</taxon>
        <taxon>Ecdysozoa</taxon>
        <taxon>Arthropoda</taxon>
        <taxon>Hexapoda</taxon>
        <taxon>Insecta</taxon>
        <taxon>Pterygota</taxon>
        <taxon>Neoptera</taxon>
        <taxon>Endopterygota</taxon>
        <taxon>Diptera</taxon>
        <taxon>Brachycera</taxon>
        <taxon>Muscomorpha</taxon>
        <taxon>Hippoboscoidea</taxon>
        <taxon>Glossinidae</taxon>
        <taxon>Glossina</taxon>
    </lineage>
</organism>
<evidence type="ECO:0000313" key="2">
    <source>
        <dbReference type="Proteomes" id="UP000092445"/>
    </source>
</evidence>
<reference evidence="1" key="2">
    <citation type="submission" date="2020-05" db="UniProtKB">
        <authorList>
            <consortium name="EnsemblMetazoa"/>
        </authorList>
    </citation>
    <scope>IDENTIFICATION</scope>
    <source>
        <strain evidence="1">IAEA</strain>
    </source>
</reference>
<accession>A0A1A9ZCW7</accession>
<keyword evidence="2" id="KW-1185">Reference proteome</keyword>
<dbReference type="VEuPathDB" id="VectorBase:GPAI010834"/>
<name>A0A1A9ZCW7_GLOPL</name>
<dbReference type="AlphaFoldDB" id="A0A1A9ZCW7"/>
<dbReference type="EnsemblMetazoa" id="GPAI010834-RA">
    <property type="protein sequence ID" value="GPAI010834-PA"/>
    <property type="gene ID" value="GPAI010834"/>
</dbReference>
<dbReference type="Proteomes" id="UP000092445">
    <property type="component" value="Unassembled WGS sequence"/>
</dbReference>